<dbReference type="EMBL" id="HBDX01006062">
    <property type="protein sequence ID" value="CAD8224484.1"/>
    <property type="molecule type" value="Transcribed_RNA"/>
</dbReference>
<dbReference type="GO" id="GO:0005829">
    <property type="term" value="C:cytosol"/>
    <property type="evidence" value="ECO:0007669"/>
    <property type="project" value="UniProtKB-SubCell"/>
</dbReference>
<dbReference type="PANTHER" id="PTHR28242:SF52">
    <property type="entry name" value="PHOSPHORELAY INTERMEDIATE PROTEIN YPD1"/>
    <property type="match status" value="1"/>
</dbReference>
<proteinExistence type="predicted"/>
<dbReference type="Pfam" id="PF01627">
    <property type="entry name" value="Hpt"/>
    <property type="match status" value="1"/>
</dbReference>
<comment type="function">
    <text evidence="3">Functions as a two-component phosphorelay mediators between cytokinin sensor histidine kinases and response regulators (B-type ARRs). Plays an important role in propagating cytokinin signal transduction.</text>
</comment>
<feature type="domain" description="HPt" evidence="5">
    <location>
        <begin position="119"/>
        <end position="221"/>
    </location>
</feature>
<reference evidence="6" key="1">
    <citation type="submission" date="2021-01" db="EMBL/GenBank/DDBJ databases">
        <authorList>
            <person name="Corre E."/>
            <person name="Pelletier E."/>
            <person name="Niang G."/>
            <person name="Scheremetjew M."/>
            <person name="Finn R."/>
            <person name="Kale V."/>
            <person name="Holt S."/>
            <person name="Cochrane G."/>
            <person name="Meng A."/>
            <person name="Brown T."/>
            <person name="Cohen L."/>
        </authorList>
    </citation>
    <scope>NUCLEOTIDE SEQUENCE</scope>
    <source>
        <strain evidence="6">Clade-A-BCC118000</strain>
    </source>
</reference>
<dbReference type="Gene3D" id="1.20.120.160">
    <property type="entry name" value="HPT domain"/>
    <property type="match status" value="1"/>
</dbReference>
<dbReference type="GO" id="GO:0009736">
    <property type="term" value="P:cytokinin-activated signaling pathway"/>
    <property type="evidence" value="ECO:0007669"/>
    <property type="project" value="UniProtKB-KW"/>
</dbReference>
<keyword evidence="1 3" id="KW-0932">Cytokinin signaling pathway</keyword>
<gene>
    <name evidence="6" type="ORF">OLUC0939_LOCUS5210</name>
</gene>
<dbReference type="PANTHER" id="PTHR28242">
    <property type="entry name" value="PHOSPHORELAY INTERMEDIATE PROTEIN YPD1"/>
    <property type="match status" value="1"/>
</dbReference>
<dbReference type="GO" id="GO:0043424">
    <property type="term" value="F:protein histidine kinase binding"/>
    <property type="evidence" value="ECO:0007669"/>
    <property type="project" value="UniProtKB-UniRule"/>
</dbReference>
<keyword evidence="3" id="KW-0902">Two-component regulatory system</keyword>
<sequence>MTRASTRRSASAGEASEDAKTKIIARDGEVEGKADAEPSAKGGDGDDKGKQVGGDESDADEQTSSEETVEELEARMKTTSDESLLGELLAMEKHAFDPVNNLLNRAQFDELLDLQTDSEPTFMEEIVEMYCDDSQTMLDELKEILNDEEKRTTEGFDTARATLHKLRGASSTLGAEGIQHTCESLREAIVAEARDALSKGPGSLEELENRLNELKNFLKRYTCIGRECASRKLSRK</sequence>
<dbReference type="InterPro" id="IPR036641">
    <property type="entry name" value="HPT_dom_sf"/>
</dbReference>
<evidence type="ECO:0000259" key="5">
    <source>
        <dbReference type="PROSITE" id="PS50894"/>
    </source>
</evidence>
<evidence type="ECO:0000256" key="2">
    <source>
        <dbReference type="PROSITE-ProRule" id="PRU00110"/>
    </source>
</evidence>
<dbReference type="InterPro" id="IPR008207">
    <property type="entry name" value="Sig_transdc_His_kin_Hpt_dom"/>
</dbReference>
<feature type="compositionally biased region" description="Acidic residues" evidence="4">
    <location>
        <begin position="55"/>
        <end position="71"/>
    </location>
</feature>
<evidence type="ECO:0000256" key="4">
    <source>
        <dbReference type="SAM" id="MobiDB-lite"/>
    </source>
</evidence>
<evidence type="ECO:0000256" key="3">
    <source>
        <dbReference type="RuleBase" id="RU369004"/>
    </source>
</evidence>
<keyword evidence="2" id="KW-0597">Phosphoprotein</keyword>
<evidence type="ECO:0000256" key="1">
    <source>
        <dbReference type="ARBA" id="ARBA00022864"/>
    </source>
</evidence>
<dbReference type="GO" id="GO:0000160">
    <property type="term" value="P:phosphorelay signal transduction system"/>
    <property type="evidence" value="ECO:0007669"/>
    <property type="project" value="UniProtKB-UniRule"/>
</dbReference>
<dbReference type="GO" id="GO:0009927">
    <property type="term" value="F:histidine phosphotransfer kinase activity"/>
    <property type="evidence" value="ECO:0007669"/>
    <property type="project" value="UniProtKB-UniRule"/>
</dbReference>
<dbReference type="GO" id="GO:0005634">
    <property type="term" value="C:nucleus"/>
    <property type="evidence" value="ECO:0007669"/>
    <property type="project" value="UniProtKB-SubCell"/>
</dbReference>
<dbReference type="InterPro" id="IPR045871">
    <property type="entry name" value="AHP1-5/YPD1"/>
</dbReference>
<organism evidence="6">
    <name type="scientific">Ostreococcus sp. 'lucimarinus'</name>
    <dbReference type="NCBI Taxonomy" id="242159"/>
    <lineage>
        <taxon>Eukaryota</taxon>
        <taxon>Viridiplantae</taxon>
        <taxon>Chlorophyta</taxon>
        <taxon>Mamiellophyceae</taxon>
        <taxon>Mamiellales</taxon>
        <taxon>Bathycoccaceae</taxon>
        <taxon>Ostreococcus</taxon>
    </lineage>
</organism>
<dbReference type="SUPFAM" id="SSF47226">
    <property type="entry name" value="Histidine-containing phosphotransfer domain, HPT domain"/>
    <property type="match status" value="1"/>
</dbReference>
<evidence type="ECO:0000313" key="6">
    <source>
        <dbReference type="EMBL" id="CAD8224484.1"/>
    </source>
</evidence>
<protein>
    <recommendedName>
        <fullName evidence="3">Histidine-containing phosphotransfer protein</fullName>
    </recommendedName>
</protein>
<accession>A0A7R9T461</accession>
<feature type="region of interest" description="Disordered" evidence="4">
    <location>
        <begin position="1"/>
        <end position="79"/>
    </location>
</feature>
<feature type="modified residue" description="Phosphohistidine" evidence="2">
    <location>
        <position position="164"/>
    </location>
</feature>
<dbReference type="PROSITE" id="PS50894">
    <property type="entry name" value="HPT"/>
    <property type="match status" value="1"/>
</dbReference>
<name>A0A7R9T461_9CHLO</name>
<feature type="compositionally biased region" description="Basic and acidic residues" evidence="4">
    <location>
        <begin position="17"/>
        <end position="50"/>
    </location>
</feature>
<comment type="domain">
    <text evidence="3">Histidine-containing phosphotransfer domain (HPt) contains an active histidine that mediates the phosphotransfer.</text>
</comment>
<dbReference type="AlphaFoldDB" id="A0A7R9T461"/>
<comment type="subcellular location">
    <subcellularLocation>
        <location evidence="3">Cytoplasm</location>
        <location evidence="3">Cytosol</location>
    </subcellularLocation>
    <subcellularLocation>
        <location evidence="3">Nucleus</location>
    </subcellularLocation>
</comment>